<dbReference type="RefSeq" id="WP_284218818.1">
    <property type="nucleotide sequence ID" value="NZ_BSOT01000009.1"/>
</dbReference>
<accession>A0AA37T1X2</accession>
<dbReference type="AlphaFoldDB" id="A0AA37T1X2"/>
<proteinExistence type="predicted"/>
<reference evidence="1" key="2">
    <citation type="submission" date="2023-01" db="EMBL/GenBank/DDBJ databases">
        <title>Draft genome sequence of Agaribacter marinus strain NBRC 110023.</title>
        <authorList>
            <person name="Sun Q."/>
            <person name="Mori K."/>
        </authorList>
    </citation>
    <scope>NUCLEOTIDE SEQUENCE</scope>
    <source>
        <strain evidence="1">NBRC 110023</strain>
    </source>
</reference>
<dbReference type="EMBL" id="BSOT01000009">
    <property type="protein sequence ID" value="GLR72405.1"/>
    <property type="molecule type" value="Genomic_DNA"/>
</dbReference>
<sequence length="482" mass="54582">MHGPMGNSFFTKSVSNMVDAIQSKTPSKNSLFEQAEAYFQTSEKNKAALSSLKNMVVDISNKIELASDAEKDALSAKLKIARKNYAEQKSLDDDARLSRLTKALEVCSMLLTLCEGENWEKTQVNSAKVLGTLQLLSPCEGKKLRLLHQKLKPSYKGVIALRLLDKLLFDGEFKNDYVTKQFNKETRYAETEGNLSEFQENIALPVLFASIFQDVGLLHPKAQRILKGDDGDLDEFRVLTQEERTALLKINYEQTLDYISFGLGKEKYVGNSKSEREDFNGIQQQRLTFTRTLVIKALNPKLGIGNLIKVPQIYTSIVFSSKPDYNFLDLPKAALVVTNAGEKGAISKLVAQKLLDIVGYFPQGFGITYIPEEDGGQVDRYEYAIVTKLNPEDPYHPVCRVATRNLTFISSGSVITVQKHSNLYFKAAKSRLEKIKPERLKEILSKLVSNFEERKALELIPSYWNPYDFFCYEKLQNLWKKS</sequence>
<evidence type="ECO:0000313" key="2">
    <source>
        <dbReference type="Proteomes" id="UP001156601"/>
    </source>
</evidence>
<name>A0AA37T1X2_9ALTE</name>
<comment type="caution">
    <text evidence="1">The sequence shown here is derived from an EMBL/GenBank/DDBJ whole genome shotgun (WGS) entry which is preliminary data.</text>
</comment>
<evidence type="ECO:0000313" key="1">
    <source>
        <dbReference type="EMBL" id="GLR72405.1"/>
    </source>
</evidence>
<keyword evidence="2" id="KW-1185">Reference proteome</keyword>
<reference evidence="1" key="1">
    <citation type="journal article" date="2014" name="Int. J. Syst. Evol. Microbiol.">
        <title>Complete genome sequence of Corynebacterium casei LMG S-19264T (=DSM 44701T), isolated from a smear-ripened cheese.</title>
        <authorList>
            <consortium name="US DOE Joint Genome Institute (JGI-PGF)"/>
            <person name="Walter F."/>
            <person name="Albersmeier A."/>
            <person name="Kalinowski J."/>
            <person name="Ruckert C."/>
        </authorList>
    </citation>
    <scope>NUCLEOTIDE SEQUENCE</scope>
    <source>
        <strain evidence="1">NBRC 110023</strain>
    </source>
</reference>
<organism evidence="1 2">
    <name type="scientific">Agaribacter marinus</name>
    <dbReference type="NCBI Taxonomy" id="1431249"/>
    <lineage>
        <taxon>Bacteria</taxon>
        <taxon>Pseudomonadati</taxon>
        <taxon>Pseudomonadota</taxon>
        <taxon>Gammaproteobacteria</taxon>
        <taxon>Alteromonadales</taxon>
        <taxon>Alteromonadaceae</taxon>
        <taxon>Agaribacter</taxon>
    </lineage>
</organism>
<gene>
    <name evidence="1" type="ORF">GCM10007852_33130</name>
</gene>
<protein>
    <submittedName>
        <fullName evidence="1">Uncharacterized protein</fullName>
    </submittedName>
</protein>
<dbReference type="Proteomes" id="UP001156601">
    <property type="component" value="Unassembled WGS sequence"/>
</dbReference>